<evidence type="ECO:0000313" key="2">
    <source>
        <dbReference type="Proteomes" id="UP001230986"/>
    </source>
</evidence>
<comment type="caution">
    <text evidence="1">The sequence shown here is derived from an EMBL/GenBank/DDBJ whole genome shotgun (WGS) entry which is preliminary data.</text>
</comment>
<dbReference type="EMBL" id="JASVEJ010000031">
    <property type="protein sequence ID" value="MDL5057477.1"/>
    <property type="molecule type" value="Genomic_DNA"/>
</dbReference>
<dbReference type="SUPFAM" id="SSF48208">
    <property type="entry name" value="Six-hairpin glycosidases"/>
    <property type="match status" value="1"/>
</dbReference>
<gene>
    <name evidence="1" type="ORF">QQ055_08400</name>
</gene>
<dbReference type="RefSeq" id="WP_284474884.1">
    <property type="nucleotide sequence ID" value="NZ_JASVEJ010000031.1"/>
</dbReference>
<name>A0ABT7LZN0_9CYAN</name>
<evidence type="ECO:0000313" key="1">
    <source>
        <dbReference type="EMBL" id="MDL5057477.1"/>
    </source>
</evidence>
<keyword evidence="2" id="KW-1185">Reference proteome</keyword>
<sequence length="971" mass="109795">MNIRFSSVSELQHESITESWHLFPAALHPLVLGSGEIGMAVDPTGLQGLNTSQTQMADTLSIMHQDQSTNWNLYLRRDQALSKHHCQKGAEGCHLMPCGWLEYVLHLGNQRWTAREIALYGRNWSRTWTPKTGTLVTSYELNDLRITVTTTIPLDSVLIRVSFHIRNLQGHLSDVRVGLLCHQSLRDGRPLAKPSSMNTSQEKDLIFRQWKANNQSSMADLLEPIALGWTVAAHGPEAVFFADETVIESSVAVVQGRADFLVVAGSDRDGSEGLDYARDQVKRFRSSPPEESLRQSAASWREWFSRGAEVWLGEPDKDYLYLQQQYLLRAGESYHAGIVLGTYWNDTFGGSTFFDSLSVCEGMIRSGHVEEVRRFCQWLTAHCPSEDRPYYHMTYYNGQPAGTGEQAFHVSMAYGGVMIRLWSFTRSMEDARDIVIPYLDRLFTYLMGEKLIKINGEWKMRGSIALDGHLEAESLEAYQVVVYWMAILAEGYLEIKKQIAHDDDLTRQARDFLERMTSRGKFDLSDMNFLETWMPYLMGRSKYVDHASYGEFLKRKFPEGGRPPHDYQPWNTFSFAMSCLLTGFPEQALEQFEDGLRNICGVGYFDESLYEMRGGGFAPYPPATGSYLAVVTNLIVDGDLMSDDISVGTVLPLRWRQKYFRCQHLRTLNGAVISGWFQPDACRITVETNRPRCLRVAVPLRCVGEPLMVRHNGQRVEFPDDTAEIVLQIAAGTHDIEIARDLNHSTDVTIIEPHDHGRKMAQLLRDAGLSVRLLRDYRTLQQLSDKSRGFLVHTSYASLPVEVVSCLGEIAKNGGIVLGLFHSGRLDMDTAFAELSGVRLKQDTDHWNYDSKDVTYSLTDIGQKLFPALPCEFAIPQSADFVGKPDVGVEILAVDKKRGEPLFTRRSVGAGWVYWCAAGNKSADGPQYEFVKSTNEIINHGMDYEKRQKRLWLESPAFAALLSTVFHPLKK</sequence>
<dbReference type="Proteomes" id="UP001230986">
    <property type="component" value="Unassembled WGS sequence"/>
</dbReference>
<accession>A0ABT7LZN0</accession>
<organism evidence="1 2">
    <name type="scientific">Geitlerinema calcuttense NRMC-F 0142</name>
    <dbReference type="NCBI Taxonomy" id="2922238"/>
    <lineage>
        <taxon>Bacteria</taxon>
        <taxon>Bacillati</taxon>
        <taxon>Cyanobacteriota</taxon>
        <taxon>Cyanophyceae</taxon>
        <taxon>Geitlerinematales</taxon>
        <taxon>Geitlerinemataceae</taxon>
        <taxon>Geitlerinema</taxon>
    </lineage>
</organism>
<protein>
    <submittedName>
        <fullName evidence="1">Uncharacterized protein</fullName>
    </submittedName>
</protein>
<dbReference type="Gene3D" id="3.40.50.880">
    <property type="match status" value="1"/>
</dbReference>
<proteinExistence type="predicted"/>
<dbReference type="InterPro" id="IPR008928">
    <property type="entry name" value="6-hairpin_glycosidase_sf"/>
</dbReference>
<dbReference type="InterPro" id="IPR029062">
    <property type="entry name" value="Class_I_gatase-like"/>
</dbReference>
<reference evidence="1 2" key="1">
    <citation type="submission" date="2023-06" db="EMBL/GenBank/DDBJ databases">
        <title>Whole genome sequence of Oscillatoria calcuttensis NRMC-F 0142.</title>
        <authorList>
            <person name="Shakena Fathima T."/>
            <person name="Muralitharan G."/>
            <person name="Thajuddin N."/>
        </authorList>
    </citation>
    <scope>NUCLEOTIDE SEQUENCE [LARGE SCALE GENOMIC DNA]</scope>
    <source>
        <strain evidence="1 2">NRMC-F 0142</strain>
    </source>
</reference>